<protein>
    <submittedName>
        <fullName evidence="2">Uncharacterized protein</fullName>
    </submittedName>
</protein>
<feature type="compositionally biased region" description="Polar residues" evidence="1">
    <location>
        <begin position="307"/>
        <end position="317"/>
    </location>
</feature>
<proteinExistence type="predicted"/>
<feature type="compositionally biased region" description="Acidic residues" evidence="1">
    <location>
        <begin position="168"/>
        <end position="177"/>
    </location>
</feature>
<feature type="compositionally biased region" description="Acidic residues" evidence="1">
    <location>
        <begin position="218"/>
        <end position="227"/>
    </location>
</feature>
<dbReference type="EMBL" id="KL584772">
    <property type="protein sequence ID" value="KEQ92226.1"/>
    <property type="molecule type" value="Genomic_DNA"/>
</dbReference>
<feature type="compositionally biased region" description="Basic and acidic residues" evidence="1">
    <location>
        <begin position="514"/>
        <end position="525"/>
    </location>
</feature>
<feature type="region of interest" description="Disordered" evidence="1">
    <location>
        <begin position="474"/>
        <end position="550"/>
    </location>
</feature>
<sequence length="550" mass="59924">MECWKFLVCLMLKARGYSEHEYYFFSSPPSSSLFLHNEGTFKEKHSVMKLLPSLFGCLALHRALAQISQDPGTPSPAVPPKALESTTLQTSVINKLNFTPGNVTLDNDLVDSDTATDFDENDPEHVATSDSDDNDGEHNPLDTFESEIDFDNDNVAMGNADGKKPLPDDDEGQAIDDEGGHKTFTQDHCQKLHRNFHSYRLKPKSHHKHKIHKKNKDDDSDSGDESDVGVNYKHCNTEVFASAVELGNCTNVNNDHGNTGYLHRRDLAKSAGGPEKGKGKGKGKGKHPHKKGDYNSVMVTCLESDTGYDSETASNSTKKGDPDVSEPESEDEGGHDGEYATFSSASATGLHSYKDHTTTESAKDVEETSSSRSHHDEDGTSKFKHHKSITDSESTGTRHHESTTDVEPTSSIDIAKGISRTTKEAEGTGQSSRTVTHVMTSTKEHRHIAASGKALYASGLASYAASLSKYAVSMSSDPDLPYITFPSGTELPTQTGSVSETTRAPAAPDSTDPEDNKKDKTKQEKDGDEGQETENEGEHDKKDDDEKLLP</sequence>
<organism evidence="2 3">
    <name type="scientific">Aureobasidium subglaciale (strain EXF-2481)</name>
    <name type="common">Aureobasidium pullulans var. subglaciale</name>
    <dbReference type="NCBI Taxonomy" id="1043005"/>
    <lineage>
        <taxon>Eukaryota</taxon>
        <taxon>Fungi</taxon>
        <taxon>Dikarya</taxon>
        <taxon>Ascomycota</taxon>
        <taxon>Pezizomycotina</taxon>
        <taxon>Dothideomycetes</taxon>
        <taxon>Dothideomycetidae</taxon>
        <taxon>Dothideales</taxon>
        <taxon>Saccotheciaceae</taxon>
        <taxon>Aureobasidium</taxon>
    </lineage>
</organism>
<feature type="compositionally biased region" description="Basic residues" evidence="1">
    <location>
        <begin position="279"/>
        <end position="290"/>
    </location>
</feature>
<gene>
    <name evidence="2" type="ORF">AUEXF2481DRAFT_91546</name>
</gene>
<feature type="compositionally biased region" description="Basic and acidic residues" evidence="1">
    <location>
        <begin position="536"/>
        <end position="550"/>
    </location>
</feature>
<feature type="compositionally biased region" description="Acidic residues" evidence="1">
    <location>
        <begin position="108"/>
        <end position="122"/>
    </location>
</feature>
<feature type="compositionally biased region" description="Polar residues" evidence="1">
    <location>
        <begin position="486"/>
        <end position="502"/>
    </location>
</feature>
<reference evidence="2 3" key="1">
    <citation type="journal article" date="2014" name="BMC Genomics">
        <title>Genome sequencing of four Aureobasidium pullulans varieties: biotechnological potential, stress tolerance, and description of new species.</title>
        <authorList>
            <person name="Gostin Ar C."/>
            <person name="Ohm R.A."/>
            <person name="Kogej T."/>
            <person name="Sonjak S."/>
            <person name="Turk M."/>
            <person name="Zajc J."/>
            <person name="Zalar P."/>
            <person name="Grube M."/>
            <person name="Sun H."/>
            <person name="Han J."/>
            <person name="Sharma A."/>
            <person name="Chiniquy J."/>
            <person name="Ngan C.Y."/>
            <person name="Lipzen A."/>
            <person name="Barry K."/>
            <person name="Grigoriev I.V."/>
            <person name="Gunde-Cimerman N."/>
        </authorList>
    </citation>
    <scope>NUCLEOTIDE SEQUENCE [LARGE SCALE GENOMIC DNA]</scope>
    <source>
        <strain evidence="2 3">EXF-2481</strain>
    </source>
</reference>
<evidence type="ECO:0000313" key="3">
    <source>
        <dbReference type="Proteomes" id="UP000030641"/>
    </source>
</evidence>
<dbReference type="Proteomes" id="UP000030641">
    <property type="component" value="Unassembled WGS sequence"/>
</dbReference>
<dbReference type="RefSeq" id="XP_013340717.1">
    <property type="nucleotide sequence ID" value="XM_013485263.1"/>
</dbReference>
<dbReference type="AlphaFoldDB" id="A0A074YZE2"/>
<evidence type="ECO:0000313" key="2">
    <source>
        <dbReference type="EMBL" id="KEQ92226.1"/>
    </source>
</evidence>
<feature type="region of interest" description="Disordered" evidence="1">
    <location>
        <begin position="268"/>
        <end position="444"/>
    </location>
</feature>
<feature type="region of interest" description="Disordered" evidence="1">
    <location>
        <begin position="104"/>
        <end position="183"/>
    </location>
</feature>
<feature type="compositionally biased region" description="Basic and acidic residues" evidence="1">
    <location>
        <begin position="352"/>
        <end position="366"/>
    </location>
</feature>
<dbReference type="OrthoDB" id="3937130at2759"/>
<dbReference type="GeneID" id="25372216"/>
<feature type="compositionally biased region" description="Basic residues" evidence="1">
    <location>
        <begin position="200"/>
        <end position="214"/>
    </location>
</feature>
<keyword evidence="3" id="KW-1185">Reference proteome</keyword>
<name>A0A074YZE2_AURSE</name>
<accession>A0A074YZE2</accession>
<feature type="compositionally biased region" description="Acidic residues" evidence="1">
    <location>
        <begin position="526"/>
        <end position="535"/>
    </location>
</feature>
<dbReference type="InParanoid" id="A0A074YZE2"/>
<feature type="region of interest" description="Disordered" evidence="1">
    <location>
        <begin position="200"/>
        <end position="227"/>
    </location>
</feature>
<feature type="compositionally biased region" description="Polar residues" evidence="1">
    <location>
        <begin position="428"/>
        <end position="441"/>
    </location>
</feature>
<evidence type="ECO:0000256" key="1">
    <source>
        <dbReference type="SAM" id="MobiDB-lite"/>
    </source>
</evidence>
<dbReference type="HOGENOM" id="CLU_495182_0_0_1"/>